<protein>
    <submittedName>
        <fullName evidence="2">Rhodanese-like domain protein</fullName>
    </submittedName>
</protein>
<dbReference type="PROSITE" id="PS50206">
    <property type="entry name" value="RHODANESE_3"/>
    <property type="match status" value="1"/>
</dbReference>
<evidence type="ECO:0000313" key="3">
    <source>
        <dbReference type="Proteomes" id="UP000320421"/>
    </source>
</evidence>
<dbReference type="SMART" id="SM00450">
    <property type="entry name" value="RHOD"/>
    <property type="match status" value="1"/>
</dbReference>
<name>A0A517PJW6_9PLAN</name>
<dbReference type="Pfam" id="PF00581">
    <property type="entry name" value="Rhodanese"/>
    <property type="match status" value="1"/>
</dbReference>
<keyword evidence="3" id="KW-1185">Reference proteome</keyword>
<gene>
    <name evidence="2" type="ORF">HG66A1_14400</name>
</gene>
<dbReference type="EMBL" id="CP036266">
    <property type="protein sequence ID" value="QDT19672.1"/>
    <property type="molecule type" value="Genomic_DNA"/>
</dbReference>
<dbReference type="InterPro" id="IPR036873">
    <property type="entry name" value="Rhodanese-like_dom_sf"/>
</dbReference>
<evidence type="ECO:0000259" key="1">
    <source>
        <dbReference type="PROSITE" id="PS50206"/>
    </source>
</evidence>
<dbReference type="SUPFAM" id="SSF52821">
    <property type="entry name" value="Rhodanese/Cell cycle control phosphatase"/>
    <property type="match status" value="1"/>
</dbReference>
<accession>A0A517PJW6</accession>
<dbReference type="Proteomes" id="UP000320421">
    <property type="component" value="Chromosome"/>
</dbReference>
<dbReference type="AlphaFoldDB" id="A0A517PJW6"/>
<reference evidence="2 3" key="1">
    <citation type="submission" date="2019-02" db="EMBL/GenBank/DDBJ databases">
        <title>Deep-cultivation of Planctomycetes and their phenomic and genomic characterization uncovers novel biology.</title>
        <authorList>
            <person name="Wiegand S."/>
            <person name="Jogler M."/>
            <person name="Boedeker C."/>
            <person name="Pinto D."/>
            <person name="Vollmers J."/>
            <person name="Rivas-Marin E."/>
            <person name="Kohn T."/>
            <person name="Peeters S.H."/>
            <person name="Heuer A."/>
            <person name="Rast P."/>
            <person name="Oberbeckmann S."/>
            <person name="Bunk B."/>
            <person name="Jeske O."/>
            <person name="Meyerdierks A."/>
            <person name="Storesund J.E."/>
            <person name="Kallscheuer N."/>
            <person name="Luecker S."/>
            <person name="Lage O.M."/>
            <person name="Pohl T."/>
            <person name="Merkel B.J."/>
            <person name="Hornburger P."/>
            <person name="Mueller R.-W."/>
            <person name="Bruemmer F."/>
            <person name="Labrenz M."/>
            <person name="Spormann A.M."/>
            <person name="Op den Camp H."/>
            <person name="Overmann J."/>
            <person name="Amann R."/>
            <person name="Jetten M.S.M."/>
            <person name="Mascher T."/>
            <person name="Medema M.H."/>
            <person name="Devos D.P."/>
            <person name="Kaster A.-K."/>
            <person name="Ovreas L."/>
            <person name="Rohde M."/>
            <person name="Galperin M.Y."/>
            <person name="Jogler C."/>
        </authorList>
    </citation>
    <scope>NUCLEOTIDE SEQUENCE [LARGE SCALE GENOMIC DNA]</scope>
    <source>
        <strain evidence="2 3">HG66A1</strain>
    </source>
</reference>
<dbReference type="OrthoDB" id="9802991at2"/>
<sequence length="147" mass="16608">MQAMTTIGRNDLQQLLASCPSLLLLDVLPQNSYKEYHIRGAINAPFDHRFDSEVSALCPDKSQTIVIYGMNFECPIATQALQRLGELGYENLFHYEPGKVDWKAALLPVEQGPAVRNSLEIEQADKEQRFLFLLSLTQAPLFDLLQL</sequence>
<dbReference type="InterPro" id="IPR001763">
    <property type="entry name" value="Rhodanese-like_dom"/>
</dbReference>
<dbReference type="Gene3D" id="3.40.250.10">
    <property type="entry name" value="Rhodanese-like domain"/>
    <property type="match status" value="1"/>
</dbReference>
<organism evidence="2 3">
    <name type="scientific">Gimesia chilikensis</name>
    <dbReference type="NCBI Taxonomy" id="2605989"/>
    <lineage>
        <taxon>Bacteria</taxon>
        <taxon>Pseudomonadati</taxon>
        <taxon>Planctomycetota</taxon>
        <taxon>Planctomycetia</taxon>
        <taxon>Planctomycetales</taxon>
        <taxon>Planctomycetaceae</taxon>
        <taxon>Gimesia</taxon>
    </lineage>
</organism>
<proteinExistence type="predicted"/>
<evidence type="ECO:0000313" key="2">
    <source>
        <dbReference type="EMBL" id="QDT19672.1"/>
    </source>
</evidence>
<feature type="domain" description="Rhodanese" evidence="1">
    <location>
        <begin position="18"/>
        <end position="111"/>
    </location>
</feature>
<dbReference type="CDD" id="cd00158">
    <property type="entry name" value="RHOD"/>
    <property type="match status" value="1"/>
</dbReference>